<keyword evidence="1" id="KW-1133">Transmembrane helix</keyword>
<name>A0A8K0X288_9PEZI</name>
<evidence type="ECO:0000313" key="3">
    <source>
        <dbReference type="Proteomes" id="UP000813385"/>
    </source>
</evidence>
<dbReference type="PANTHER" id="PTHR41390:SF1">
    <property type="entry name" value="NADH-UBIQUINONE OXIDOREDUCTASE 213 KDA SUBUNIT"/>
    <property type="match status" value="1"/>
</dbReference>
<protein>
    <submittedName>
        <fullName evidence="2">Uncharacterized protein</fullName>
    </submittedName>
</protein>
<evidence type="ECO:0000256" key="1">
    <source>
        <dbReference type="SAM" id="Phobius"/>
    </source>
</evidence>
<comment type="caution">
    <text evidence="2">The sequence shown here is derived from an EMBL/GenBank/DDBJ whole genome shotgun (WGS) entry which is preliminary data.</text>
</comment>
<gene>
    <name evidence="2" type="ORF">B0T11DRAFT_278892</name>
</gene>
<keyword evidence="1" id="KW-0472">Membrane</keyword>
<accession>A0A8K0X288</accession>
<dbReference type="PANTHER" id="PTHR41390">
    <property type="entry name" value="CHROMOSOME 7, WHOLE GENOME SHOTGUN SEQUENCE"/>
    <property type="match status" value="1"/>
</dbReference>
<dbReference type="AlphaFoldDB" id="A0A8K0X288"/>
<evidence type="ECO:0000313" key="2">
    <source>
        <dbReference type="EMBL" id="KAH7361406.1"/>
    </source>
</evidence>
<reference evidence="2" key="1">
    <citation type="journal article" date="2021" name="Nat. Commun.">
        <title>Genetic determinants of endophytism in the Arabidopsis root mycobiome.</title>
        <authorList>
            <person name="Mesny F."/>
            <person name="Miyauchi S."/>
            <person name="Thiergart T."/>
            <person name="Pickel B."/>
            <person name="Atanasova L."/>
            <person name="Karlsson M."/>
            <person name="Huettel B."/>
            <person name="Barry K.W."/>
            <person name="Haridas S."/>
            <person name="Chen C."/>
            <person name="Bauer D."/>
            <person name="Andreopoulos W."/>
            <person name="Pangilinan J."/>
            <person name="LaButti K."/>
            <person name="Riley R."/>
            <person name="Lipzen A."/>
            <person name="Clum A."/>
            <person name="Drula E."/>
            <person name="Henrissat B."/>
            <person name="Kohler A."/>
            <person name="Grigoriev I.V."/>
            <person name="Martin F.M."/>
            <person name="Hacquard S."/>
        </authorList>
    </citation>
    <scope>NUCLEOTIDE SEQUENCE</scope>
    <source>
        <strain evidence="2">MPI-CAGE-AT-0016</strain>
    </source>
</reference>
<dbReference type="Proteomes" id="UP000813385">
    <property type="component" value="Unassembled WGS sequence"/>
</dbReference>
<proteinExistence type="predicted"/>
<dbReference type="OrthoDB" id="5565730at2759"/>
<feature type="transmembrane region" description="Helical" evidence="1">
    <location>
        <begin position="57"/>
        <end position="76"/>
    </location>
</feature>
<organism evidence="2 3">
    <name type="scientific">Plectosphaerella cucumerina</name>
    <dbReference type="NCBI Taxonomy" id="40658"/>
    <lineage>
        <taxon>Eukaryota</taxon>
        <taxon>Fungi</taxon>
        <taxon>Dikarya</taxon>
        <taxon>Ascomycota</taxon>
        <taxon>Pezizomycotina</taxon>
        <taxon>Sordariomycetes</taxon>
        <taxon>Hypocreomycetidae</taxon>
        <taxon>Glomerellales</taxon>
        <taxon>Plectosphaerellaceae</taxon>
        <taxon>Plectosphaerella</taxon>
    </lineage>
</organism>
<sequence>MSDKTTPTDIKPPRRGIFPPELHDILSPSLKLGGMTGTVGAITGFAAGTIRDTSTPVLFGVATGVQWFVLGSSYWFTRSLMLKLRNKDQETTPGSKIQASAMAGGATGLIGGLFRGPRNILPGVFMFTLLGGGGQALVNLYHTTDFSLKERRSIFESKWSPLKKLSDEEYVDMMDEKILRIDAEIALIEEKIAELRQAPGQPAGAGREQSKS</sequence>
<dbReference type="EMBL" id="JAGPXD010000003">
    <property type="protein sequence ID" value="KAH7361406.1"/>
    <property type="molecule type" value="Genomic_DNA"/>
</dbReference>
<keyword evidence="3" id="KW-1185">Reference proteome</keyword>
<feature type="transmembrane region" description="Helical" evidence="1">
    <location>
        <begin position="120"/>
        <end position="142"/>
    </location>
</feature>
<keyword evidence="1" id="KW-0812">Transmembrane</keyword>